<proteinExistence type="predicted"/>
<organism evidence="2 3">
    <name type="scientific">Clostridium paraputrificum</name>
    <dbReference type="NCBI Taxonomy" id="29363"/>
    <lineage>
        <taxon>Bacteria</taxon>
        <taxon>Bacillati</taxon>
        <taxon>Bacillota</taxon>
        <taxon>Clostridia</taxon>
        <taxon>Eubacteriales</taxon>
        <taxon>Clostridiaceae</taxon>
        <taxon>Clostridium</taxon>
    </lineage>
</organism>
<keyword evidence="3" id="KW-1185">Reference proteome</keyword>
<keyword evidence="1" id="KW-0812">Transmembrane</keyword>
<feature type="transmembrane region" description="Helical" evidence="1">
    <location>
        <begin position="46"/>
        <end position="61"/>
    </location>
</feature>
<keyword evidence="1" id="KW-1133">Transmembrane helix</keyword>
<feature type="transmembrane region" description="Helical" evidence="1">
    <location>
        <begin position="6"/>
        <end position="25"/>
    </location>
</feature>
<protein>
    <submittedName>
        <fullName evidence="2">Uncharacterized protein</fullName>
    </submittedName>
</protein>
<comment type="caution">
    <text evidence="2">The sequence shown here is derived from an EMBL/GenBank/DDBJ whole genome shotgun (WGS) entry which is preliminary data.</text>
</comment>
<dbReference type="AlphaFoldDB" id="A0A1B8RKN9"/>
<gene>
    <name evidence="2" type="ORF">CP373A1_16485</name>
</gene>
<dbReference type="RefSeq" id="WP_027098784.1">
    <property type="nucleotide sequence ID" value="NZ_JADMZL010000010.1"/>
</dbReference>
<keyword evidence="1" id="KW-0472">Membrane</keyword>
<sequence length="159" mass="18625">MNIILNIIFGFAIFLGILFALYFLLNICDFYGNQRELHLKIFFKDKMNFFCAALLLLYMSVVETTTIGIILFFVLLFVSFVFNLVMFSRDSMVLFNNKFKYESIRCVTVKWDKGSPKKIISFEFNDKAKKLSYILKAGDIDYLIEKLENKNVAVKKLSR</sequence>
<evidence type="ECO:0000313" key="2">
    <source>
        <dbReference type="EMBL" id="OBY09347.1"/>
    </source>
</evidence>
<name>A0A1B8RKN9_9CLOT</name>
<dbReference type="GeneID" id="42776613"/>
<feature type="transmembrane region" description="Helical" evidence="1">
    <location>
        <begin position="67"/>
        <end position="87"/>
    </location>
</feature>
<dbReference type="EMBL" id="MAPZ01000035">
    <property type="protein sequence ID" value="OBY09347.1"/>
    <property type="molecule type" value="Genomic_DNA"/>
</dbReference>
<evidence type="ECO:0000313" key="3">
    <source>
        <dbReference type="Proteomes" id="UP000092714"/>
    </source>
</evidence>
<reference evidence="2 3" key="1">
    <citation type="submission" date="2016-06" db="EMBL/GenBank/DDBJ databases">
        <authorList>
            <person name="Kjaerup R.B."/>
            <person name="Dalgaard T.S."/>
            <person name="Juul-Madsen H.R."/>
        </authorList>
    </citation>
    <scope>NUCLEOTIDE SEQUENCE [LARGE SCALE GENOMIC DNA]</scope>
    <source>
        <strain evidence="2 3">373-A1</strain>
    </source>
</reference>
<dbReference type="Proteomes" id="UP000092714">
    <property type="component" value="Unassembled WGS sequence"/>
</dbReference>
<evidence type="ECO:0000256" key="1">
    <source>
        <dbReference type="SAM" id="Phobius"/>
    </source>
</evidence>
<accession>A0A1B8RKN9</accession>